<dbReference type="GO" id="GO:0005829">
    <property type="term" value="C:cytosol"/>
    <property type="evidence" value="ECO:0007669"/>
    <property type="project" value="TreeGrafter"/>
</dbReference>
<dbReference type="PROSITE" id="PS50931">
    <property type="entry name" value="HTH_LYSR"/>
    <property type="match status" value="1"/>
</dbReference>
<evidence type="ECO:0000313" key="6">
    <source>
        <dbReference type="EMBL" id="TWJ15526.1"/>
    </source>
</evidence>
<dbReference type="InterPro" id="IPR000847">
    <property type="entry name" value="LysR_HTH_N"/>
</dbReference>
<name>A0A562VCC8_9ACTN</name>
<dbReference type="GO" id="GO:0003677">
    <property type="term" value="F:DNA binding"/>
    <property type="evidence" value="ECO:0007669"/>
    <property type="project" value="UniProtKB-KW"/>
</dbReference>
<sequence length="301" mass="32153">MASTGSFRAAAQRMYTSQPAISRTIARLERELGAGLVERGPRGARLTPAGAALVDHAHRIGSLLATMRGDIAGGRRARIRLGAAATAAGSYLAPFLAEWIPAHPEVGIEVIEDGALKLRERLADGECDLAIVPLPVGEELEAIPLAHLTVTAYFPSGHPLDTGAETITVDELVRFPLVVNGTGFLAGRVFMQECEASGLFPRIVYRSNVGQTLAALAEAGLGVAVFGDTVDMRGFDLRARRLHDREGRRLGFALGVAWHRHDTPAWMRDFGFALAQFQRNKADGVTAVMPRQGVGQDGGDV</sequence>
<dbReference type="PANTHER" id="PTHR30419">
    <property type="entry name" value="HTH-TYPE TRANSCRIPTIONAL REGULATOR YBHD"/>
    <property type="match status" value="1"/>
</dbReference>
<dbReference type="InterPro" id="IPR005119">
    <property type="entry name" value="LysR_subst-bd"/>
</dbReference>
<comment type="caution">
    <text evidence="6">The sequence shown here is derived from an EMBL/GenBank/DDBJ whole genome shotgun (WGS) entry which is preliminary data.</text>
</comment>
<evidence type="ECO:0000256" key="4">
    <source>
        <dbReference type="ARBA" id="ARBA00023163"/>
    </source>
</evidence>
<keyword evidence="7" id="KW-1185">Reference proteome</keyword>
<evidence type="ECO:0000256" key="1">
    <source>
        <dbReference type="ARBA" id="ARBA00009437"/>
    </source>
</evidence>
<evidence type="ECO:0000256" key="2">
    <source>
        <dbReference type="ARBA" id="ARBA00023015"/>
    </source>
</evidence>
<keyword evidence="4" id="KW-0804">Transcription</keyword>
<dbReference type="Pfam" id="PF03466">
    <property type="entry name" value="LysR_substrate"/>
    <property type="match status" value="1"/>
</dbReference>
<evidence type="ECO:0000256" key="3">
    <source>
        <dbReference type="ARBA" id="ARBA00023125"/>
    </source>
</evidence>
<dbReference type="EMBL" id="VLLL01000005">
    <property type="protein sequence ID" value="TWJ15526.1"/>
    <property type="molecule type" value="Genomic_DNA"/>
</dbReference>
<dbReference type="GO" id="GO:0003700">
    <property type="term" value="F:DNA-binding transcription factor activity"/>
    <property type="evidence" value="ECO:0007669"/>
    <property type="project" value="InterPro"/>
</dbReference>
<evidence type="ECO:0000313" key="7">
    <source>
        <dbReference type="Proteomes" id="UP000321617"/>
    </source>
</evidence>
<dbReference type="InterPro" id="IPR036390">
    <property type="entry name" value="WH_DNA-bd_sf"/>
</dbReference>
<dbReference type="SUPFAM" id="SSF53850">
    <property type="entry name" value="Periplasmic binding protein-like II"/>
    <property type="match status" value="1"/>
</dbReference>
<evidence type="ECO:0000259" key="5">
    <source>
        <dbReference type="PROSITE" id="PS50931"/>
    </source>
</evidence>
<dbReference type="Pfam" id="PF00126">
    <property type="entry name" value="HTH_1"/>
    <property type="match status" value="1"/>
</dbReference>
<comment type="similarity">
    <text evidence="1">Belongs to the LysR transcriptional regulatory family.</text>
</comment>
<dbReference type="CDD" id="cd05466">
    <property type="entry name" value="PBP2_LTTR_substrate"/>
    <property type="match status" value="1"/>
</dbReference>
<keyword evidence="2" id="KW-0805">Transcription regulation</keyword>
<dbReference type="Gene3D" id="3.40.190.290">
    <property type="match status" value="1"/>
</dbReference>
<dbReference type="SUPFAM" id="SSF46785">
    <property type="entry name" value="Winged helix' DNA-binding domain"/>
    <property type="match status" value="1"/>
</dbReference>
<gene>
    <name evidence="6" type="ORF">LX16_1237</name>
</gene>
<feature type="domain" description="HTH lysR-type" evidence="5">
    <location>
        <begin position="1"/>
        <end position="47"/>
    </location>
</feature>
<dbReference type="AlphaFoldDB" id="A0A562VCC8"/>
<dbReference type="Proteomes" id="UP000321617">
    <property type="component" value="Unassembled WGS sequence"/>
</dbReference>
<reference evidence="6 7" key="1">
    <citation type="journal article" date="2013" name="Stand. Genomic Sci.">
        <title>Genomic Encyclopedia of Type Strains, Phase I: The one thousand microbial genomes (KMG-I) project.</title>
        <authorList>
            <person name="Kyrpides N.C."/>
            <person name="Woyke T."/>
            <person name="Eisen J.A."/>
            <person name="Garrity G."/>
            <person name="Lilburn T.G."/>
            <person name="Beck B.J."/>
            <person name="Whitman W.B."/>
            <person name="Hugenholtz P."/>
            <person name="Klenk H.P."/>
        </authorList>
    </citation>
    <scope>NUCLEOTIDE SEQUENCE [LARGE SCALE GENOMIC DNA]</scope>
    <source>
        <strain evidence="6 7">DSM 45044</strain>
    </source>
</reference>
<organism evidence="6 7">
    <name type="scientific">Stackebrandtia albiflava</name>
    <dbReference type="NCBI Taxonomy" id="406432"/>
    <lineage>
        <taxon>Bacteria</taxon>
        <taxon>Bacillati</taxon>
        <taxon>Actinomycetota</taxon>
        <taxon>Actinomycetes</taxon>
        <taxon>Glycomycetales</taxon>
        <taxon>Glycomycetaceae</taxon>
        <taxon>Stackebrandtia</taxon>
    </lineage>
</organism>
<dbReference type="InterPro" id="IPR050950">
    <property type="entry name" value="HTH-type_LysR_regulators"/>
</dbReference>
<keyword evidence="3 6" id="KW-0238">DNA-binding</keyword>
<dbReference type="Gene3D" id="1.10.10.10">
    <property type="entry name" value="Winged helix-like DNA-binding domain superfamily/Winged helix DNA-binding domain"/>
    <property type="match status" value="1"/>
</dbReference>
<protein>
    <submittedName>
        <fullName evidence="6">DNA-binding transcriptional LysR family regulator</fullName>
    </submittedName>
</protein>
<proteinExistence type="inferred from homology"/>
<dbReference type="PRINTS" id="PR00039">
    <property type="entry name" value="HTHLYSR"/>
</dbReference>
<accession>A0A562VCC8</accession>
<dbReference type="InterPro" id="IPR036388">
    <property type="entry name" value="WH-like_DNA-bd_sf"/>
</dbReference>